<dbReference type="PANTHER" id="PTHR14582">
    <property type="entry name" value="INNER KINETOCHORE SUBUNIT MAL2"/>
    <property type="match status" value="1"/>
</dbReference>
<reference evidence="8" key="1">
    <citation type="journal article" date="2020" name="Phytopathology">
        <title>Genome Sequence Resources of Colletotrichum truncatum, C. plurivorum, C. musicola, and C. sojae: Four Species Pathogenic to Soybean (Glycine max).</title>
        <authorList>
            <person name="Rogerio F."/>
            <person name="Boufleur T.R."/>
            <person name="Ciampi-Guillardi M."/>
            <person name="Sukno S.A."/>
            <person name="Thon M.R."/>
            <person name="Massola Junior N.S."/>
            <person name="Baroncelli R."/>
        </authorList>
    </citation>
    <scope>NUCLEOTIDE SEQUENCE</scope>
    <source>
        <strain evidence="8">LFN00145</strain>
    </source>
</reference>
<feature type="region of interest" description="Disordered" evidence="7">
    <location>
        <begin position="42"/>
        <end position="79"/>
    </location>
</feature>
<evidence type="ECO:0000313" key="8">
    <source>
        <dbReference type="EMBL" id="KAF6837017.1"/>
    </source>
</evidence>
<dbReference type="AlphaFoldDB" id="A0A8H6NKI8"/>
<evidence type="ECO:0000256" key="5">
    <source>
        <dbReference type="ARBA" id="ARBA00023242"/>
    </source>
</evidence>
<evidence type="ECO:0000256" key="2">
    <source>
        <dbReference type="ARBA" id="ARBA00004584"/>
    </source>
</evidence>
<dbReference type="GO" id="GO:0031511">
    <property type="term" value="C:Mis6-Sim4 complex"/>
    <property type="evidence" value="ECO:0007669"/>
    <property type="project" value="TreeGrafter"/>
</dbReference>
<keyword evidence="5" id="KW-0539">Nucleus</keyword>
<sequence length="293" mass="32998">MSAEPQDAVGEALSQEIKDLRARVASLKKDLKLQATTLLSSESTRRALQESDSNRSAIPLPTFKNPDREKDLSRSKAQDAHEQQCLYRTCATITTFKVKDPDPNAVDRGNVLGIRIEIMTDARFRRPFYVMLNRPYRDSRHLRVHRHTVDPGIPLAALAARHLPAPKPADAERQTTQDLSRFVRTLRREIVRFYNRAAVISDLQRAAGLRGRRREEEEVTADTVVGISSADAELKQINLEWADGRSGRLVMSEDGQVQKFIAIGLGGRDREVTRELLGDSRRVEDIAKHLAST</sequence>
<evidence type="ECO:0000256" key="3">
    <source>
        <dbReference type="ARBA" id="ARBA00007321"/>
    </source>
</evidence>
<organism evidence="8 9">
    <name type="scientific">Colletotrichum plurivorum</name>
    <dbReference type="NCBI Taxonomy" id="2175906"/>
    <lineage>
        <taxon>Eukaryota</taxon>
        <taxon>Fungi</taxon>
        <taxon>Dikarya</taxon>
        <taxon>Ascomycota</taxon>
        <taxon>Pezizomycotina</taxon>
        <taxon>Sordariomycetes</taxon>
        <taxon>Hypocreomycetidae</taxon>
        <taxon>Glomerellales</taxon>
        <taxon>Glomerellaceae</taxon>
        <taxon>Colletotrichum</taxon>
        <taxon>Colletotrichum orchidearum species complex</taxon>
    </lineage>
</organism>
<keyword evidence="4" id="KW-0158">Chromosome</keyword>
<keyword evidence="9" id="KW-1185">Reference proteome</keyword>
<evidence type="ECO:0000256" key="1">
    <source>
        <dbReference type="ARBA" id="ARBA00004123"/>
    </source>
</evidence>
<protein>
    <submittedName>
        <fullName evidence="8">Cenp-o kinetochore centromere component</fullName>
    </submittedName>
</protein>
<dbReference type="InterPro" id="IPR018464">
    <property type="entry name" value="CENP-O"/>
</dbReference>
<dbReference type="PANTHER" id="PTHR14582:SF1">
    <property type="entry name" value="CENTROMERE PROTEIN O"/>
    <property type="match status" value="1"/>
</dbReference>
<evidence type="ECO:0000256" key="6">
    <source>
        <dbReference type="ARBA" id="ARBA00023328"/>
    </source>
</evidence>
<dbReference type="EMBL" id="WIGO01000028">
    <property type="protein sequence ID" value="KAF6837017.1"/>
    <property type="molecule type" value="Genomic_DNA"/>
</dbReference>
<feature type="compositionally biased region" description="Basic and acidic residues" evidence="7">
    <location>
        <begin position="43"/>
        <end position="53"/>
    </location>
</feature>
<evidence type="ECO:0000313" key="9">
    <source>
        <dbReference type="Proteomes" id="UP000654918"/>
    </source>
</evidence>
<evidence type="ECO:0000256" key="7">
    <source>
        <dbReference type="SAM" id="MobiDB-lite"/>
    </source>
</evidence>
<proteinExistence type="inferred from homology"/>
<dbReference type="Pfam" id="PF09496">
    <property type="entry name" value="CENP-O"/>
    <property type="match status" value="1"/>
</dbReference>
<accession>A0A8H6NKI8</accession>
<dbReference type="GO" id="GO:0005634">
    <property type="term" value="C:nucleus"/>
    <property type="evidence" value="ECO:0007669"/>
    <property type="project" value="UniProtKB-SubCell"/>
</dbReference>
<evidence type="ECO:0000256" key="4">
    <source>
        <dbReference type="ARBA" id="ARBA00022454"/>
    </source>
</evidence>
<name>A0A8H6NKI8_9PEZI</name>
<comment type="subcellular location">
    <subcellularLocation>
        <location evidence="2">Chromosome</location>
        <location evidence="2">Centromere</location>
    </subcellularLocation>
    <subcellularLocation>
        <location evidence="1">Nucleus</location>
    </subcellularLocation>
</comment>
<comment type="caution">
    <text evidence="8">The sequence shown here is derived from an EMBL/GenBank/DDBJ whole genome shotgun (WGS) entry which is preliminary data.</text>
</comment>
<feature type="compositionally biased region" description="Basic and acidic residues" evidence="7">
    <location>
        <begin position="65"/>
        <end position="79"/>
    </location>
</feature>
<gene>
    <name evidence="8" type="ORF">CPLU01_03381</name>
</gene>
<comment type="similarity">
    <text evidence="3">Belongs to the CENP-O/MCM21 family.</text>
</comment>
<keyword evidence="6" id="KW-0137">Centromere</keyword>
<dbReference type="Proteomes" id="UP000654918">
    <property type="component" value="Unassembled WGS sequence"/>
</dbReference>